<dbReference type="Pfam" id="PF03595">
    <property type="entry name" value="SLAC1"/>
    <property type="match status" value="1"/>
</dbReference>
<feature type="transmembrane region" description="Helical" evidence="5">
    <location>
        <begin position="215"/>
        <end position="234"/>
    </location>
</feature>
<dbReference type="PANTHER" id="PTHR37955:SF1">
    <property type="entry name" value="DEP DOMAIN-CONTAINING PROTEIN"/>
    <property type="match status" value="1"/>
</dbReference>
<feature type="transmembrane region" description="Helical" evidence="5">
    <location>
        <begin position="190"/>
        <end position="209"/>
    </location>
</feature>
<proteinExistence type="predicted"/>
<feature type="transmembrane region" description="Helical" evidence="5">
    <location>
        <begin position="100"/>
        <end position="119"/>
    </location>
</feature>
<feature type="transmembrane region" description="Helical" evidence="5">
    <location>
        <begin position="126"/>
        <end position="146"/>
    </location>
</feature>
<dbReference type="PANTHER" id="PTHR37955">
    <property type="entry name" value="TELLURITE RESISTANCE PROTEIN TEHA"/>
    <property type="match status" value="1"/>
</dbReference>
<name>A0A1V4SZS1_9CLOT</name>
<dbReference type="InterPro" id="IPR052951">
    <property type="entry name" value="Tellurite_res_ion_channel"/>
</dbReference>
<keyword evidence="4 5" id="KW-0472">Membrane</keyword>
<dbReference type="RefSeq" id="WP_080021707.1">
    <property type="nucleotide sequence ID" value="NZ_LTAY01000019.1"/>
</dbReference>
<dbReference type="CDD" id="cd09325">
    <property type="entry name" value="TDT_C4-dicarb_trans"/>
    <property type="match status" value="1"/>
</dbReference>
<evidence type="ECO:0000256" key="4">
    <source>
        <dbReference type="ARBA" id="ARBA00023136"/>
    </source>
</evidence>
<comment type="caution">
    <text evidence="6">The sequence shown here is derived from an EMBL/GenBank/DDBJ whole genome shotgun (WGS) entry which is preliminary data.</text>
</comment>
<reference evidence="6 7" key="1">
    <citation type="submission" date="2016-02" db="EMBL/GenBank/DDBJ databases">
        <title>Genome sequence of Clostridium thermobutyricum DSM 4928.</title>
        <authorList>
            <person name="Poehlein A."/>
            <person name="Daniel R."/>
        </authorList>
    </citation>
    <scope>NUCLEOTIDE SEQUENCE [LARGE SCALE GENOMIC DNA]</scope>
    <source>
        <strain evidence="6 7">DSM 4928</strain>
    </source>
</reference>
<feature type="transmembrane region" description="Helical" evidence="5">
    <location>
        <begin position="35"/>
        <end position="54"/>
    </location>
</feature>
<evidence type="ECO:0000256" key="2">
    <source>
        <dbReference type="ARBA" id="ARBA00022692"/>
    </source>
</evidence>
<evidence type="ECO:0000313" key="7">
    <source>
        <dbReference type="Proteomes" id="UP000191448"/>
    </source>
</evidence>
<comment type="subcellular location">
    <subcellularLocation>
        <location evidence="1">Membrane</location>
        <topology evidence="1">Multi-pass membrane protein</topology>
    </subcellularLocation>
</comment>
<organism evidence="6 7">
    <name type="scientific">Clostridium thermobutyricum DSM 4928</name>
    <dbReference type="NCBI Taxonomy" id="1121339"/>
    <lineage>
        <taxon>Bacteria</taxon>
        <taxon>Bacillati</taxon>
        <taxon>Bacillota</taxon>
        <taxon>Clostridia</taxon>
        <taxon>Eubacteriales</taxon>
        <taxon>Clostridiaceae</taxon>
        <taxon>Clostridium</taxon>
    </lineage>
</organism>
<dbReference type="Gene3D" id="1.50.10.150">
    <property type="entry name" value="Voltage-dependent anion channel"/>
    <property type="match status" value="1"/>
</dbReference>
<keyword evidence="2 5" id="KW-0812">Transmembrane</keyword>
<dbReference type="OrthoDB" id="309023at2"/>
<evidence type="ECO:0000256" key="3">
    <source>
        <dbReference type="ARBA" id="ARBA00022989"/>
    </source>
</evidence>
<dbReference type="AlphaFoldDB" id="A0A1V4SZS1"/>
<evidence type="ECO:0000256" key="5">
    <source>
        <dbReference type="SAM" id="Phobius"/>
    </source>
</evidence>
<feature type="transmembrane region" description="Helical" evidence="5">
    <location>
        <begin position="246"/>
        <end position="269"/>
    </location>
</feature>
<dbReference type="GO" id="GO:0046583">
    <property type="term" value="F:monoatomic cation efflux transmembrane transporter activity"/>
    <property type="evidence" value="ECO:0007669"/>
    <property type="project" value="TreeGrafter"/>
</dbReference>
<sequence>MRSLLRKIENYPIGMCGTALGFITLSNCYDNLGFTYIKSIALIFAIIAIYLMVLRGVFYPNKIVEELKNPVAGSFYPTFDMTLFLISASTYSISPLLGKILWIISVVVHAAIFLIFLGFRARKFRLEYLFPSWFIILVGMITGTIAGKDMGYPTVSKILFLVGLVLYFVAWPFVLYRLFKRRDIKENDMATIGVLAAPASLCILGYFALTDNPNIYLLGILFITSIFNLIYVYIKMPRCFNKKFDGILAAFTFPLAISNLAILRVASFADFMGYSTWGVILRGAGIAELVISTVVIAYVIINFIILFIKAIISSKNNKENLKTEN</sequence>
<protein>
    <recommendedName>
        <fullName evidence="8">Potassium-tellurite ethidium and proflavin transporter</fullName>
    </recommendedName>
</protein>
<keyword evidence="3 5" id="KW-1133">Transmembrane helix</keyword>
<accession>A0A1V4SZS1</accession>
<evidence type="ECO:0008006" key="8">
    <source>
        <dbReference type="Google" id="ProtNLM"/>
    </source>
</evidence>
<dbReference type="GO" id="GO:0005886">
    <property type="term" value="C:plasma membrane"/>
    <property type="evidence" value="ECO:0007669"/>
    <property type="project" value="TreeGrafter"/>
</dbReference>
<evidence type="ECO:0000256" key="1">
    <source>
        <dbReference type="ARBA" id="ARBA00004141"/>
    </source>
</evidence>
<dbReference type="InterPro" id="IPR004695">
    <property type="entry name" value="SLAC1/Mae1/Ssu1/TehA"/>
</dbReference>
<feature type="transmembrane region" description="Helical" evidence="5">
    <location>
        <begin position="158"/>
        <end position="178"/>
    </location>
</feature>
<feature type="transmembrane region" description="Helical" evidence="5">
    <location>
        <begin position="289"/>
        <end position="312"/>
    </location>
</feature>
<dbReference type="Proteomes" id="UP000191448">
    <property type="component" value="Unassembled WGS sequence"/>
</dbReference>
<gene>
    <name evidence="6" type="ORF">CLTHE_03290</name>
</gene>
<evidence type="ECO:0000313" key="6">
    <source>
        <dbReference type="EMBL" id="OPX50117.1"/>
    </source>
</evidence>
<dbReference type="EMBL" id="LTAY01000019">
    <property type="protein sequence ID" value="OPX50117.1"/>
    <property type="molecule type" value="Genomic_DNA"/>
</dbReference>
<dbReference type="InterPro" id="IPR038665">
    <property type="entry name" value="Voltage-dep_anion_channel_sf"/>
</dbReference>